<evidence type="ECO:0000259" key="6">
    <source>
        <dbReference type="PROSITE" id="PS51710"/>
    </source>
</evidence>
<dbReference type="InterPro" id="IPR012675">
    <property type="entry name" value="Beta-grasp_dom_sf"/>
</dbReference>
<evidence type="ECO:0000256" key="4">
    <source>
        <dbReference type="ARBA" id="ARBA00022842"/>
    </source>
</evidence>
<evidence type="ECO:0000256" key="3">
    <source>
        <dbReference type="ARBA" id="ARBA00022840"/>
    </source>
</evidence>
<dbReference type="PIRSF" id="PIRSF006641">
    <property type="entry name" value="CHP00092"/>
    <property type="match status" value="1"/>
</dbReference>
<dbReference type="AlphaFoldDB" id="A0A1F7I695"/>
<dbReference type="GO" id="GO:0005524">
    <property type="term" value="F:ATP binding"/>
    <property type="evidence" value="ECO:0007669"/>
    <property type="project" value="UniProtKB-UniRule"/>
</dbReference>
<keyword evidence="4" id="KW-0460">Magnesium</keyword>
<comment type="caution">
    <text evidence="7">The sequence shown here is derived from an EMBL/GenBank/DDBJ whole genome shotgun (WGS) entry which is preliminary data.</text>
</comment>
<gene>
    <name evidence="5" type="primary">ychF</name>
    <name evidence="7" type="ORF">A3F34_01555</name>
</gene>
<dbReference type="Gene3D" id="1.10.150.300">
    <property type="entry name" value="TGS-like domain"/>
    <property type="match status" value="1"/>
</dbReference>
<dbReference type="SUPFAM" id="SSF52540">
    <property type="entry name" value="P-loop containing nucleoside triphosphate hydrolases"/>
    <property type="match status" value="1"/>
</dbReference>
<protein>
    <recommendedName>
        <fullName evidence="5">Ribosome-binding ATPase YchF</fullName>
    </recommendedName>
</protein>
<dbReference type="PANTHER" id="PTHR23305:SF18">
    <property type="entry name" value="OBG-TYPE G DOMAIN-CONTAINING PROTEIN"/>
    <property type="match status" value="1"/>
</dbReference>
<dbReference type="SUPFAM" id="SSF81271">
    <property type="entry name" value="TGS-like"/>
    <property type="match status" value="1"/>
</dbReference>
<dbReference type="EMBL" id="MGAE01000039">
    <property type="protein sequence ID" value="OGK38890.1"/>
    <property type="molecule type" value="Genomic_DNA"/>
</dbReference>
<dbReference type="GO" id="GO:0005737">
    <property type="term" value="C:cytoplasm"/>
    <property type="evidence" value="ECO:0007669"/>
    <property type="project" value="TreeGrafter"/>
</dbReference>
<accession>A0A1F7I695</accession>
<comment type="function">
    <text evidence="5">ATPase that binds to both the 70S ribosome and the 50S ribosomal subunit in a nucleotide-independent manner.</text>
</comment>
<dbReference type="GO" id="GO:0046872">
    <property type="term" value="F:metal ion binding"/>
    <property type="evidence" value="ECO:0007669"/>
    <property type="project" value="UniProtKB-KW"/>
</dbReference>
<evidence type="ECO:0000256" key="2">
    <source>
        <dbReference type="ARBA" id="ARBA00022741"/>
    </source>
</evidence>
<dbReference type="HAMAP" id="MF_00944">
    <property type="entry name" value="YchF_OLA1_ATPase"/>
    <property type="match status" value="1"/>
</dbReference>
<keyword evidence="1" id="KW-0479">Metal-binding</keyword>
<dbReference type="InterPro" id="IPR013029">
    <property type="entry name" value="YchF_C"/>
</dbReference>
<dbReference type="InterPro" id="IPR041706">
    <property type="entry name" value="YchF_N"/>
</dbReference>
<dbReference type="GO" id="GO:0043023">
    <property type="term" value="F:ribosomal large subunit binding"/>
    <property type="evidence" value="ECO:0007669"/>
    <property type="project" value="UniProtKB-UniRule"/>
</dbReference>
<dbReference type="NCBIfam" id="TIGR00092">
    <property type="entry name" value="redox-regulated ATPase YchF"/>
    <property type="match status" value="1"/>
</dbReference>
<comment type="similarity">
    <text evidence="5">Belongs to the TRAFAC class OBG-HflX-like GTPase superfamily. OBG GTPase family. YchF/OLA1 subfamily.</text>
</comment>
<dbReference type="FunFam" id="3.10.20.30:FF:000001">
    <property type="entry name" value="Ribosome-binding ATPase YchF"/>
    <property type="match status" value="1"/>
</dbReference>
<dbReference type="InterPro" id="IPR027417">
    <property type="entry name" value="P-loop_NTPase"/>
</dbReference>
<name>A0A1F7I695_9BACT</name>
<dbReference type="GO" id="GO:0016887">
    <property type="term" value="F:ATP hydrolysis activity"/>
    <property type="evidence" value="ECO:0007669"/>
    <property type="project" value="UniProtKB-UniRule"/>
</dbReference>
<keyword evidence="3 5" id="KW-0067">ATP-binding</keyword>
<dbReference type="Gene3D" id="3.40.50.300">
    <property type="entry name" value="P-loop containing nucleotide triphosphate hydrolases"/>
    <property type="match status" value="1"/>
</dbReference>
<dbReference type="Pfam" id="PF01926">
    <property type="entry name" value="MMR_HSR1"/>
    <property type="match status" value="1"/>
</dbReference>
<evidence type="ECO:0000313" key="8">
    <source>
        <dbReference type="Proteomes" id="UP000179024"/>
    </source>
</evidence>
<dbReference type="InterPro" id="IPR031167">
    <property type="entry name" value="G_OBG"/>
</dbReference>
<reference evidence="7 8" key="1">
    <citation type="journal article" date="2016" name="Nat. Commun.">
        <title>Thousands of microbial genomes shed light on interconnected biogeochemical processes in an aquifer system.</title>
        <authorList>
            <person name="Anantharaman K."/>
            <person name="Brown C.T."/>
            <person name="Hug L.A."/>
            <person name="Sharon I."/>
            <person name="Castelle C.J."/>
            <person name="Probst A.J."/>
            <person name="Thomas B.C."/>
            <person name="Singh A."/>
            <person name="Wilkins M.J."/>
            <person name="Karaoz U."/>
            <person name="Brodie E.L."/>
            <person name="Williams K.H."/>
            <person name="Hubbard S.S."/>
            <person name="Banfield J.F."/>
        </authorList>
    </citation>
    <scope>NUCLEOTIDE SEQUENCE [LARGE SCALE GENOMIC DNA]</scope>
</reference>
<dbReference type="InterPro" id="IPR012676">
    <property type="entry name" value="TGS-like"/>
</dbReference>
<dbReference type="PROSITE" id="PS51710">
    <property type="entry name" value="G_OBG"/>
    <property type="match status" value="1"/>
</dbReference>
<evidence type="ECO:0000256" key="1">
    <source>
        <dbReference type="ARBA" id="ARBA00022723"/>
    </source>
</evidence>
<keyword evidence="2 5" id="KW-0547">Nucleotide-binding</keyword>
<dbReference type="PRINTS" id="PR00326">
    <property type="entry name" value="GTP1OBG"/>
</dbReference>
<sequence length="351" mass="38994">MLKVGIVGLPNVGKSTLFNALLKKQVAVAANYPFCTIDPNVGIVEVPDERLPKLAEIVKTNTIVPSAVEFYDIAGLVRGASKGEGLGNQFLSHIKEVDAIVHVVRLFEDNNVIHVSEKINPKEDMEIVETELILKDLDTLSRQNKPNKKLEKEDEAFYEAVAILVEKLNQNIPAREISLTEIQQEGIRRLNLLTMKPVLYVANVSETQLSEGVPELPNRKQITLCVKLEADIVVLEEADQQEYLKQFNLAEPGLNRLIKAAYELLGLISFLTAGEKEVRAWPISNGTDAQNAAGVIHTDFIKHFIKAEIVPYQAFVDAGGWTHARTKGLAKMCGREYIMQDGDVVDFKVNV</sequence>
<evidence type="ECO:0000313" key="7">
    <source>
        <dbReference type="EMBL" id="OGK38890.1"/>
    </source>
</evidence>
<organism evidence="7 8">
    <name type="scientific">Candidatus Roizmanbacteria bacterium RIFCSPHIGHO2_12_FULL_44_10</name>
    <dbReference type="NCBI Taxonomy" id="1802054"/>
    <lineage>
        <taxon>Bacteria</taxon>
        <taxon>Candidatus Roizmaniibacteriota</taxon>
    </lineage>
</organism>
<proteinExistence type="inferred from homology"/>
<dbReference type="CDD" id="cd01900">
    <property type="entry name" value="YchF"/>
    <property type="match status" value="1"/>
</dbReference>
<dbReference type="InterPro" id="IPR004396">
    <property type="entry name" value="ATPase_YchF/OLA1"/>
</dbReference>
<dbReference type="Gene3D" id="3.10.20.30">
    <property type="match status" value="1"/>
</dbReference>
<dbReference type="GO" id="GO:0005525">
    <property type="term" value="F:GTP binding"/>
    <property type="evidence" value="ECO:0007669"/>
    <property type="project" value="InterPro"/>
</dbReference>
<evidence type="ECO:0000256" key="5">
    <source>
        <dbReference type="HAMAP-Rule" id="MF_00944"/>
    </source>
</evidence>
<dbReference type="Pfam" id="PF06071">
    <property type="entry name" value="YchF-GTPase_C"/>
    <property type="match status" value="1"/>
</dbReference>
<feature type="domain" description="OBG-type G" evidence="6">
    <location>
        <begin position="2"/>
        <end position="266"/>
    </location>
</feature>
<dbReference type="InterPro" id="IPR023192">
    <property type="entry name" value="TGS-like_dom_sf"/>
</dbReference>
<dbReference type="InterPro" id="IPR006073">
    <property type="entry name" value="GTP-bd"/>
</dbReference>
<dbReference type="PANTHER" id="PTHR23305">
    <property type="entry name" value="OBG GTPASE FAMILY"/>
    <property type="match status" value="1"/>
</dbReference>
<feature type="binding site" evidence="5">
    <location>
        <begin position="11"/>
        <end position="16"/>
    </location>
    <ligand>
        <name>ATP</name>
        <dbReference type="ChEBI" id="CHEBI:30616"/>
    </ligand>
</feature>
<dbReference type="Proteomes" id="UP000179024">
    <property type="component" value="Unassembled WGS sequence"/>
</dbReference>